<evidence type="ECO:0000256" key="1">
    <source>
        <dbReference type="SAM" id="SignalP"/>
    </source>
</evidence>
<keyword evidence="2" id="KW-0812">Transmembrane</keyword>
<dbReference type="AlphaFoldDB" id="B2FQT5"/>
<reference evidence="2 3" key="1">
    <citation type="journal article" date="2008" name="Genome Biol.">
        <title>The complete genome, comparative and functional analysis of Stenotrophomonas maltophilia reveals an organism heavily shielded by drug resistance determinants.</title>
        <authorList>
            <person name="Crossman L.C."/>
            <person name="Gould V.C."/>
            <person name="Dow J.M."/>
            <person name="Vernikos G.S."/>
            <person name="Okazaki A."/>
            <person name="Sebaihia M."/>
            <person name="Saunders D."/>
            <person name="Arrowsmith C."/>
            <person name="Carver T."/>
            <person name="Peters N."/>
            <person name="Adlem E."/>
            <person name="Kerhornou A."/>
            <person name="Lord A."/>
            <person name="Murphy L."/>
            <person name="Seeger K."/>
            <person name="Squares R."/>
            <person name="Rutter S."/>
            <person name="Quail M.A."/>
            <person name="Rajandream M.A."/>
            <person name="Harris D."/>
            <person name="Churcher C."/>
            <person name="Bentley S.D."/>
            <person name="Parkhill J."/>
            <person name="Thomson N.R."/>
            <person name="Avison M.B."/>
        </authorList>
    </citation>
    <scope>NUCLEOTIDE SEQUENCE [LARGE SCALE GENOMIC DNA]</scope>
    <source>
        <strain evidence="2 3">K279a</strain>
    </source>
</reference>
<dbReference type="eggNOG" id="ENOG50337TJ">
    <property type="taxonomic scope" value="Bacteria"/>
</dbReference>
<dbReference type="EnsemblBacteria" id="CAQ45788">
    <property type="protein sequence ID" value="CAQ45788"/>
    <property type="gene ID" value="Smlt2293"/>
</dbReference>
<organism evidence="2 3">
    <name type="scientific">Stenotrophomonas maltophilia (strain K279a)</name>
    <dbReference type="NCBI Taxonomy" id="522373"/>
    <lineage>
        <taxon>Bacteria</taxon>
        <taxon>Pseudomonadati</taxon>
        <taxon>Pseudomonadota</taxon>
        <taxon>Gammaproteobacteria</taxon>
        <taxon>Lysobacterales</taxon>
        <taxon>Lysobacteraceae</taxon>
        <taxon>Stenotrophomonas</taxon>
        <taxon>Stenotrophomonas maltophilia group</taxon>
    </lineage>
</organism>
<dbReference type="Proteomes" id="UP000008840">
    <property type="component" value="Chromosome"/>
</dbReference>
<keyword evidence="3" id="KW-1185">Reference proteome</keyword>
<dbReference type="HOGENOM" id="CLU_1871728_0_0_6"/>
<feature type="signal peptide" evidence="1">
    <location>
        <begin position="1"/>
        <end position="29"/>
    </location>
</feature>
<evidence type="ECO:0000313" key="3">
    <source>
        <dbReference type="Proteomes" id="UP000008840"/>
    </source>
</evidence>
<accession>B2FQT5</accession>
<dbReference type="EMBL" id="AM743169">
    <property type="protein sequence ID" value="CAQ45788.1"/>
    <property type="molecule type" value="Genomic_DNA"/>
</dbReference>
<evidence type="ECO:0000313" key="2">
    <source>
        <dbReference type="EMBL" id="CAQ45788.1"/>
    </source>
</evidence>
<gene>
    <name evidence="2" type="ordered locus">Smlt2293</name>
</gene>
<protein>
    <submittedName>
        <fullName evidence="2">Transmembrane protein</fullName>
    </submittedName>
</protein>
<name>B2FQT5_STRMK</name>
<feature type="chain" id="PRO_5002777555" evidence="1">
    <location>
        <begin position="30"/>
        <end position="149"/>
    </location>
</feature>
<sequence>MHWQGHPKEVHMHRLILLAVLLCPALATAANCILPATLDQRQFTNLSDPLYAPDNPNAGRMVQVSFAGSQYVLDILGTDLRIGGSYRYQRLAPHIAELHMTEAHPAGPAHYTLLLTCQSDRQGRFIYTQHDGPIAPRQRQNSGRWTLQP</sequence>
<proteinExistence type="predicted"/>
<keyword evidence="1" id="KW-0732">Signal</keyword>
<dbReference type="KEGG" id="sml:Smlt2293"/>
<keyword evidence="2" id="KW-0472">Membrane</keyword>